<accession>A0ABN8ZCZ9</accession>
<reference evidence="2" key="1">
    <citation type="submission" date="2023-04" db="EMBL/GenBank/DDBJ databases">
        <authorList>
            <consortium name="ELIXIR-Norway"/>
        </authorList>
    </citation>
    <scope>NUCLEOTIDE SEQUENCE [LARGE SCALE GENOMIC DNA]</scope>
</reference>
<dbReference type="EMBL" id="OX459966">
    <property type="protein sequence ID" value="CAI9171320.1"/>
    <property type="molecule type" value="Genomic_DNA"/>
</dbReference>
<gene>
    <name evidence="2" type="ORF">MRATA1EN1_LOCUS20282</name>
</gene>
<dbReference type="Proteomes" id="UP001176941">
    <property type="component" value="Chromosome 30"/>
</dbReference>
<sequence length="106" mass="11807">MSSWYLERTKSTHLSVLGQSHLISLNLFSNLCVHWANQGFSVLALLIYCSVTDPMDCSMPGFSVLHRLPEFAQTPVHGVEAIQPSYPLQSPSHPALNLSQHQGLYQ</sequence>
<organism evidence="2 3">
    <name type="scientific">Rangifer tarandus platyrhynchus</name>
    <name type="common">Svalbard reindeer</name>
    <dbReference type="NCBI Taxonomy" id="3082113"/>
    <lineage>
        <taxon>Eukaryota</taxon>
        <taxon>Metazoa</taxon>
        <taxon>Chordata</taxon>
        <taxon>Craniata</taxon>
        <taxon>Vertebrata</taxon>
        <taxon>Euteleostomi</taxon>
        <taxon>Mammalia</taxon>
        <taxon>Eutheria</taxon>
        <taxon>Laurasiatheria</taxon>
        <taxon>Artiodactyla</taxon>
        <taxon>Ruminantia</taxon>
        <taxon>Pecora</taxon>
        <taxon>Cervidae</taxon>
        <taxon>Odocoileinae</taxon>
        <taxon>Rangifer</taxon>
    </lineage>
</organism>
<feature type="region of interest" description="Disordered" evidence="1">
    <location>
        <begin position="86"/>
        <end position="106"/>
    </location>
</feature>
<proteinExistence type="predicted"/>
<name>A0ABN8ZCZ9_RANTA</name>
<evidence type="ECO:0000313" key="2">
    <source>
        <dbReference type="EMBL" id="CAI9171320.1"/>
    </source>
</evidence>
<keyword evidence="3" id="KW-1185">Reference proteome</keyword>
<evidence type="ECO:0000256" key="1">
    <source>
        <dbReference type="SAM" id="MobiDB-lite"/>
    </source>
</evidence>
<protein>
    <submittedName>
        <fullName evidence="2">Uncharacterized protein</fullName>
    </submittedName>
</protein>
<evidence type="ECO:0000313" key="3">
    <source>
        <dbReference type="Proteomes" id="UP001176941"/>
    </source>
</evidence>